<dbReference type="GO" id="GO:1905761">
    <property type="term" value="F:SCF ubiquitin ligase complex binding"/>
    <property type="evidence" value="ECO:0000318"/>
    <property type="project" value="GO_Central"/>
</dbReference>
<evidence type="ECO:0000313" key="3">
    <source>
        <dbReference type="EMBL" id="PNT66842.1"/>
    </source>
</evidence>
<dbReference type="InParanoid" id="A0A2K2CXT1"/>
<reference evidence="3" key="2">
    <citation type="submission" date="2017-06" db="EMBL/GenBank/DDBJ databases">
        <title>WGS assembly of Brachypodium distachyon.</title>
        <authorList>
            <consortium name="The International Brachypodium Initiative"/>
            <person name="Lucas S."/>
            <person name="Harmon-Smith M."/>
            <person name="Lail K."/>
            <person name="Tice H."/>
            <person name="Grimwood J."/>
            <person name="Bruce D."/>
            <person name="Barry K."/>
            <person name="Shu S."/>
            <person name="Lindquist E."/>
            <person name="Wang M."/>
            <person name="Pitluck S."/>
            <person name="Vogel J.P."/>
            <person name="Garvin D.F."/>
            <person name="Mockler T.C."/>
            <person name="Schmutz J."/>
            <person name="Rokhsar D."/>
            <person name="Bevan M.W."/>
        </authorList>
    </citation>
    <scope>NUCLEOTIDE SEQUENCE</scope>
    <source>
        <strain evidence="3">Bd21</strain>
    </source>
</reference>
<dbReference type="ExpressionAtlas" id="A0A2K2CXT1">
    <property type="expression patterns" value="baseline"/>
</dbReference>
<keyword evidence="5" id="KW-1185">Reference proteome</keyword>
<name>A0A2K2CXT1_BRADI</name>
<dbReference type="EnsemblPlants" id="PNT66842">
    <property type="protein sequence ID" value="PNT66842"/>
    <property type="gene ID" value="BRADI_3g17532v3"/>
</dbReference>
<dbReference type="InterPro" id="IPR032675">
    <property type="entry name" value="LRR_dom_sf"/>
</dbReference>
<accession>A0A2K2CXT1</accession>
<reference evidence="4" key="3">
    <citation type="submission" date="2018-08" db="UniProtKB">
        <authorList>
            <consortium name="EnsemblPlants"/>
        </authorList>
    </citation>
    <scope>IDENTIFICATION</scope>
    <source>
        <strain evidence="4">cv. Bd21</strain>
    </source>
</reference>
<gene>
    <name evidence="3" type="ORF">BRADI_3g17532v3</name>
</gene>
<reference evidence="3 4" key="1">
    <citation type="journal article" date="2010" name="Nature">
        <title>Genome sequencing and analysis of the model grass Brachypodium distachyon.</title>
        <authorList>
            <consortium name="International Brachypodium Initiative"/>
        </authorList>
    </citation>
    <scope>NUCLEOTIDE SEQUENCE [LARGE SCALE GENOMIC DNA]</scope>
    <source>
        <strain evidence="3 4">Bd21</strain>
    </source>
</reference>
<dbReference type="SUPFAM" id="SSF81383">
    <property type="entry name" value="F-box domain"/>
    <property type="match status" value="1"/>
</dbReference>
<evidence type="ECO:0000313" key="5">
    <source>
        <dbReference type="Proteomes" id="UP000008810"/>
    </source>
</evidence>
<evidence type="ECO:0000256" key="1">
    <source>
        <dbReference type="SAM" id="MobiDB-lite"/>
    </source>
</evidence>
<dbReference type="InterPro" id="IPR036047">
    <property type="entry name" value="F-box-like_dom_sf"/>
</dbReference>
<dbReference type="Pfam" id="PF12937">
    <property type="entry name" value="F-box-like"/>
    <property type="match status" value="1"/>
</dbReference>
<dbReference type="PANTHER" id="PTHR38926">
    <property type="entry name" value="F-BOX DOMAIN CONTAINING PROTEIN, EXPRESSED"/>
    <property type="match status" value="1"/>
</dbReference>
<dbReference type="Proteomes" id="UP000008810">
    <property type="component" value="Chromosome 3"/>
</dbReference>
<protein>
    <recommendedName>
        <fullName evidence="2">F-box domain-containing protein</fullName>
    </recommendedName>
</protein>
<sequence>MPSPSPPQPSAAPRNRSKSKGKLTVHVSVFNLMPAPAPKQDWAEDLPVDTVELLIGGAAGVCRSWRRAAREEPVLWRRIDMRDPRVPPFRPRVSLGIMVRQALRLSAGQCEGFYCGEYLHDQVLLCLAEHNKGLATILDNCHHLEYLNLLDCRNINMFGT</sequence>
<dbReference type="Gramene" id="PNT66842">
    <property type="protein sequence ID" value="PNT66842"/>
    <property type="gene ID" value="BRADI_3g17532v3"/>
</dbReference>
<dbReference type="InterPro" id="IPR001810">
    <property type="entry name" value="F-box_dom"/>
</dbReference>
<dbReference type="Gene3D" id="3.80.10.10">
    <property type="entry name" value="Ribonuclease Inhibitor"/>
    <property type="match status" value="1"/>
</dbReference>
<feature type="compositionally biased region" description="Pro residues" evidence="1">
    <location>
        <begin position="1"/>
        <end position="10"/>
    </location>
</feature>
<dbReference type="AlphaFoldDB" id="A0A2K2CXT1"/>
<proteinExistence type="predicted"/>
<dbReference type="OrthoDB" id="695771at2759"/>
<organism evidence="3">
    <name type="scientific">Brachypodium distachyon</name>
    <name type="common">Purple false brome</name>
    <name type="synonym">Trachynia distachya</name>
    <dbReference type="NCBI Taxonomy" id="15368"/>
    <lineage>
        <taxon>Eukaryota</taxon>
        <taxon>Viridiplantae</taxon>
        <taxon>Streptophyta</taxon>
        <taxon>Embryophyta</taxon>
        <taxon>Tracheophyta</taxon>
        <taxon>Spermatophyta</taxon>
        <taxon>Magnoliopsida</taxon>
        <taxon>Liliopsida</taxon>
        <taxon>Poales</taxon>
        <taxon>Poaceae</taxon>
        <taxon>BOP clade</taxon>
        <taxon>Pooideae</taxon>
        <taxon>Stipodae</taxon>
        <taxon>Brachypodieae</taxon>
        <taxon>Brachypodium</taxon>
    </lineage>
</organism>
<dbReference type="PANTHER" id="PTHR38926:SF43">
    <property type="entry name" value="F-BOX DOMAIN-CONTAINING PROTEIN"/>
    <property type="match status" value="1"/>
</dbReference>
<dbReference type="EMBL" id="CM000882">
    <property type="protein sequence ID" value="PNT66842.1"/>
    <property type="molecule type" value="Genomic_DNA"/>
</dbReference>
<feature type="domain" description="F-box" evidence="2">
    <location>
        <begin position="58"/>
        <end position="81"/>
    </location>
</feature>
<evidence type="ECO:0000259" key="2">
    <source>
        <dbReference type="Pfam" id="PF12937"/>
    </source>
</evidence>
<evidence type="ECO:0000313" key="4">
    <source>
        <dbReference type="EnsemblPlants" id="PNT66842"/>
    </source>
</evidence>
<feature type="region of interest" description="Disordered" evidence="1">
    <location>
        <begin position="1"/>
        <end position="21"/>
    </location>
</feature>